<dbReference type="AlphaFoldDB" id="A0A3N4L8Y7"/>
<protein>
    <submittedName>
        <fullName evidence="2">Uncharacterized protein</fullName>
    </submittedName>
</protein>
<sequence>MQSSNKKLVKQRRFWSGGWARTNGITGKRQAGNALWAQFKTYAQQETGLPASGIALIQNGSGPIKRVAETALDKILQDVLKKARDTERRHALAHVANLAANAPDVQFGGANAPGQNADENTDDGFQKPDNTSGEYRWDEVPSNYVAILRSASLLEIVDKIRERIPAERKVRAIYGALDNPNPPNEIPPATRLQFDEEVQAFLELSSAKPIRIQVILYRDLDLVPLVADSLPPDDGPYFAADFLDAVEEYMDPAEDSDSLSRNLASFAKRTFPRTWEGFEERKLKIRMRIKRQKRALRAMKRQEQVKFPGEVIYDSGLEEWGIIQDLQPRPANGREIVLARGPAAAGIAVTQAMLRPNPAALPPGNNNARRVREQAAHDAGLRVANEAWTALI</sequence>
<dbReference type="EMBL" id="ML121589">
    <property type="protein sequence ID" value="RPB19374.1"/>
    <property type="molecule type" value="Genomic_DNA"/>
</dbReference>
<proteinExistence type="predicted"/>
<reference evidence="2 3" key="1">
    <citation type="journal article" date="2018" name="Nat. Ecol. Evol.">
        <title>Pezizomycetes genomes reveal the molecular basis of ectomycorrhizal truffle lifestyle.</title>
        <authorList>
            <person name="Murat C."/>
            <person name="Payen T."/>
            <person name="Noel B."/>
            <person name="Kuo A."/>
            <person name="Morin E."/>
            <person name="Chen J."/>
            <person name="Kohler A."/>
            <person name="Krizsan K."/>
            <person name="Balestrini R."/>
            <person name="Da Silva C."/>
            <person name="Montanini B."/>
            <person name="Hainaut M."/>
            <person name="Levati E."/>
            <person name="Barry K.W."/>
            <person name="Belfiori B."/>
            <person name="Cichocki N."/>
            <person name="Clum A."/>
            <person name="Dockter R.B."/>
            <person name="Fauchery L."/>
            <person name="Guy J."/>
            <person name="Iotti M."/>
            <person name="Le Tacon F."/>
            <person name="Lindquist E.A."/>
            <person name="Lipzen A."/>
            <person name="Malagnac F."/>
            <person name="Mello A."/>
            <person name="Molinier V."/>
            <person name="Miyauchi S."/>
            <person name="Poulain J."/>
            <person name="Riccioni C."/>
            <person name="Rubini A."/>
            <person name="Sitrit Y."/>
            <person name="Splivallo R."/>
            <person name="Traeger S."/>
            <person name="Wang M."/>
            <person name="Zifcakova L."/>
            <person name="Wipf D."/>
            <person name="Zambonelli A."/>
            <person name="Paolocci F."/>
            <person name="Nowrousian M."/>
            <person name="Ottonello S."/>
            <person name="Baldrian P."/>
            <person name="Spatafora J.W."/>
            <person name="Henrissat B."/>
            <person name="Nagy L.G."/>
            <person name="Aury J.M."/>
            <person name="Wincker P."/>
            <person name="Grigoriev I.V."/>
            <person name="Bonfante P."/>
            <person name="Martin F.M."/>
        </authorList>
    </citation>
    <scope>NUCLEOTIDE SEQUENCE [LARGE SCALE GENOMIC DNA]</scope>
    <source>
        <strain evidence="2 3">ATCC MYA-4762</strain>
    </source>
</reference>
<evidence type="ECO:0000313" key="2">
    <source>
        <dbReference type="EMBL" id="RPB19374.1"/>
    </source>
</evidence>
<keyword evidence="3" id="KW-1185">Reference proteome</keyword>
<evidence type="ECO:0000256" key="1">
    <source>
        <dbReference type="SAM" id="MobiDB-lite"/>
    </source>
</evidence>
<evidence type="ECO:0000313" key="3">
    <source>
        <dbReference type="Proteomes" id="UP000267821"/>
    </source>
</evidence>
<accession>A0A3N4L8Y7</accession>
<organism evidence="2 3">
    <name type="scientific">Terfezia boudieri ATCC MYA-4762</name>
    <dbReference type="NCBI Taxonomy" id="1051890"/>
    <lineage>
        <taxon>Eukaryota</taxon>
        <taxon>Fungi</taxon>
        <taxon>Dikarya</taxon>
        <taxon>Ascomycota</taxon>
        <taxon>Pezizomycotina</taxon>
        <taxon>Pezizomycetes</taxon>
        <taxon>Pezizales</taxon>
        <taxon>Pezizaceae</taxon>
        <taxon>Terfezia</taxon>
    </lineage>
</organism>
<dbReference type="Proteomes" id="UP000267821">
    <property type="component" value="Unassembled WGS sequence"/>
</dbReference>
<dbReference type="InParanoid" id="A0A3N4L8Y7"/>
<name>A0A3N4L8Y7_9PEZI</name>
<gene>
    <name evidence="2" type="ORF">L211DRAFT_853190</name>
</gene>
<feature type="region of interest" description="Disordered" evidence="1">
    <location>
        <begin position="107"/>
        <end position="134"/>
    </location>
</feature>